<proteinExistence type="predicted"/>
<evidence type="ECO:0000313" key="3">
    <source>
        <dbReference type="EMBL" id="KAG9455438.1"/>
    </source>
</evidence>
<gene>
    <name evidence="3" type="ORF">H6P81_008342</name>
</gene>
<evidence type="ECO:0000256" key="1">
    <source>
        <dbReference type="SAM" id="MobiDB-lite"/>
    </source>
</evidence>
<accession>A0AAV7F2Z9</accession>
<feature type="compositionally biased region" description="Polar residues" evidence="1">
    <location>
        <begin position="272"/>
        <end position="282"/>
    </location>
</feature>
<reference evidence="3 4" key="1">
    <citation type="submission" date="2021-07" db="EMBL/GenBank/DDBJ databases">
        <title>The Aristolochia fimbriata genome: insights into angiosperm evolution, floral development and chemical biosynthesis.</title>
        <authorList>
            <person name="Jiao Y."/>
        </authorList>
    </citation>
    <scope>NUCLEOTIDE SEQUENCE [LARGE SCALE GENOMIC DNA]</scope>
    <source>
        <strain evidence="3">IBCAS-2021</strain>
        <tissue evidence="3">Leaf</tissue>
    </source>
</reference>
<dbReference type="InterPro" id="IPR004330">
    <property type="entry name" value="FAR1_DNA_bnd_dom"/>
</dbReference>
<feature type="domain" description="FAR1" evidence="2">
    <location>
        <begin position="43"/>
        <end position="132"/>
    </location>
</feature>
<feature type="region of interest" description="Disordered" evidence="1">
    <location>
        <begin position="272"/>
        <end position="293"/>
    </location>
</feature>
<protein>
    <recommendedName>
        <fullName evidence="2">FAR1 domain-containing protein</fullName>
    </recommendedName>
</protein>
<dbReference type="Proteomes" id="UP000825729">
    <property type="component" value="Unassembled WGS sequence"/>
</dbReference>
<name>A0AAV7F2Z9_ARIFI</name>
<dbReference type="PANTHER" id="PTHR46328">
    <property type="entry name" value="FAR-RED IMPAIRED RESPONSIVE (FAR1) FAMILY PROTEIN-RELATED"/>
    <property type="match status" value="1"/>
</dbReference>
<comment type="caution">
    <text evidence="3">The sequence shown here is derived from an EMBL/GenBank/DDBJ whole genome shotgun (WGS) entry which is preliminary data.</text>
</comment>
<dbReference type="PANTHER" id="PTHR46328:SF30">
    <property type="entry name" value="OS04G0641500 PROTEIN"/>
    <property type="match status" value="1"/>
</dbReference>
<dbReference type="EMBL" id="JAINDJ010000003">
    <property type="protein sequence ID" value="KAG9455438.1"/>
    <property type="molecule type" value="Genomic_DNA"/>
</dbReference>
<dbReference type="AlphaFoldDB" id="A0AAV7F2Z9"/>
<evidence type="ECO:0000259" key="2">
    <source>
        <dbReference type="Pfam" id="PF03101"/>
    </source>
</evidence>
<sequence>MDLPKTPLVEGGSSTSTYVPRGVQDGVLKIGMSFESMKDVEVFYNAYAKEAGFSVSKGSECKKSLTKELYSKLFVCSKQGKPNNGKGILDPVKKRRRGVVRENCEAALRVSKSKDEKWVVVKFIEEHSHILATPRKVPFLPSHREFRPNLDEVVCIRRNDLASKIHKILDVAFKFEEALSFLEKKIDVICDEIGQFEPDCGAKMRVPQEIHVHQPDIAKTKGSRKRLKGAKENAMEQTTKKFRLCLGCDERGEHDKQNCPKLRDMGLISLSDRSTQPDSQVSLMDHYSQGLSE</sequence>
<keyword evidence="4" id="KW-1185">Reference proteome</keyword>
<organism evidence="3 4">
    <name type="scientific">Aristolochia fimbriata</name>
    <name type="common">White veined hardy Dutchman's pipe vine</name>
    <dbReference type="NCBI Taxonomy" id="158543"/>
    <lineage>
        <taxon>Eukaryota</taxon>
        <taxon>Viridiplantae</taxon>
        <taxon>Streptophyta</taxon>
        <taxon>Embryophyta</taxon>
        <taxon>Tracheophyta</taxon>
        <taxon>Spermatophyta</taxon>
        <taxon>Magnoliopsida</taxon>
        <taxon>Magnoliidae</taxon>
        <taxon>Piperales</taxon>
        <taxon>Aristolochiaceae</taxon>
        <taxon>Aristolochia</taxon>
    </lineage>
</organism>
<dbReference type="Pfam" id="PF03101">
    <property type="entry name" value="FAR1"/>
    <property type="match status" value="1"/>
</dbReference>
<evidence type="ECO:0000313" key="4">
    <source>
        <dbReference type="Proteomes" id="UP000825729"/>
    </source>
</evidence>